<evidence type="ECO:0008006" key="3">
    <source>
        <dbReference type="Google" id="ProtNLM"/>
    </source>
</evidence>
<dbReference type="RefSeq" id="WP_133883233.1">
    <property type="nucleotide sequence ID" value="NZ_MWIN01000008.1"/>
</dbReference>
<organism evidence="1 2">
    <name type="scientific">Panacagrimonas perspica</name>
    <dbReference type="NCBI Taxonomy" id="381431"/>
    <lineage>
        <taxon>Bacteria</taxon>
        <taxon>Pseudomonadati</taxon>
        <taxon>Pseudomonadota</taxon>
        <taxon>Gammaproteobacteria</taxon>
        <taxon>Nevskiales</taxon>
        <taxon>Nevskiaceae</taxon>
        <taxon>Panacagrimonas</taxon>
    </lineage>
</organism>
<name>A0A4R7NWM6_9GAMM</name>
<dbReference type="OrthoDB" id="14727at2"/>
<evidence type="ECO:0000313" key="1">
    <source>
        <dbReference type="EMBL" id="TDU25623.1"/>
    </source>
</evidence>
<keyword evidence="2" id="KW-1185">Reference proteome</keyword>
<sequence length="174" mass="19228">MRSRTVRDPAYVSRRVLVAIGAASLLCGGTAGLAIRASHEPGAERIPIVVYRSVTCRCCIAWNEYLERNGFDVDGRVTRDIHQVRRLFGVPKQLRACHTAIVDGYVIEGHVPAADIKRLIKSREPVRGLVVPGMPGASPGMREFSPRRADYDVLAFQPNGETYVYTRHDGSVEP</sequence>
<proteinExistence type="predicted"/>
<dbReference type="InterPro" id="IPR007332">
    <property type="entry name" value="DUF411"/>
</dbReference>
<dbReference type="AlphaFoldDB" id="A0A4R7NWM6"/>
<accession>A0A4R7NWM6</accession>
<protein>
    <recommendedName>
        <fullName evidence="3">Metal-binding protein</fullName>
    </recommendedName>
</protein>
<reference evidence="1 2" key="1">
    <citation type="submission" date="2019-03" db="EMBL/GenBank/DDBJ databases">
        <title>Genomic Encyclopedia of Type Strains, Phase IV (KMG-IV): sequencing the most valuable type-strain genomes for metagenomic binning, comparative biology and taxonomic classification.</title>
        <authorList>
            <person name="Goeker M."/>
        </authorList>
    </citation>
    <scope>NUCLEOTIDE SEQUENCE [LARGE SCALE GENOMIC DNA]</scope>
    <source>
        <strain evidence="1 2">DSM 26377</strain>
    </source>
</reference>
<dbReference type="Proteomes" id="UP000295341">
    <property type="component" value="Unassembled WGS sequence"/>
</dbReference>
<dbReference type="Pfam" id="PF04214">
    <property type="entry name" value="DUF411"/>
    <property type="match status" value="1"/>
</dbReference>
<gene>
    <name evidence="1" type="ORF">DFR24_4066</name>
</gene>
<evidence type="ECO:0000313" key="2">
    <source>
        <dbReference type="Proteomes" id="UP000295341"/>
    </source>
</evidence>
<dbReference type="EMBL" id="SOBT01000011">
    <property type="protein sequence ID" value="TDU25623.1"/>
    <property type="molecule type" value="Genomic_DNA"/>
</dbReference>
<comment type="caution">
    <text evidence="1">The sequence shown here is derived from an EMBL/GenBank/DDBJ whole genome shotgun (WGS) entry which is preliminary data.</text>
</comment>